<evidence type="ECO:0000256" key="4">
    <source>
        <dbReference type="ARBA" id="ARBA00022525"/>
    </source>
</evidence>
<keyword evidence="7" id="KW-0472">Membrane</keyword>
<protein>
    <submittedName>
        <fullName evidence="11">Perforin-1-like</fullName>
    </submittedName>
</protein>
<evidence type="ECO:0000259" key="10">
    <source>
        <dbReference type="PROSITE" id="PS51412"/>
    </source>
</evidence>
<dbReference type="GO" id="GO:0001771">
    <property type="term" value="P:immunological synapse formation"/>
    <property type="evidence" value="ECO:0007669"/>
    <property type="project" value="TreeGrafter"/>
</dbReference>
<keyword evidence="6" id="KW-0204">Cytolysis</keyword>
<keyword evidence="5 9" id="KW-0732">Signal</keyword>
<evidence type="ECO:0000256" key="5">
    <source>
        <dbReference type="ARBA" id="ARBA00022729"/>
    </source>
</evidence>
<evidence type="ECO:0000313" key="12">
    <source>
        <dbReference type="Proteomes" id="UP000727407"/>
    </source>
</evidence>
<organism evidence="11 12">
    <name type="scientific">Clarias magur</name>
    <name type="common">Asian catfish</name>
    <name type="synonym">Macropteronotus magur</name>
    <dbReference type="NCBI Taxonomy" id="1594786"/>
    <lineage>
        <taxon>Eukaryota</taxon>
        <taxon>Metazoa</taxon>
        <taxon>Chordata</taxon>
        <taxon>Craniata</taxon>
        <taxon>Vertebrata</taxon>
        <taxon>Euteleostomi</taxon>
        <taxon>Actinopterygii</taxon>
        <taxon>Neopterygii</taxon>
        <taxon>Teleostei</taxon>
        <taxon>Ostariophysi</taxon>
        <taxon>Siluriformes</taxon>
        <taxon>Clariidae</taxon>
        <taxon>Clarias</taxon>
    </lineage>
</organism>
<sequence length="290" mass="32763">MRQTLLIGVVFATLLHPTRQQCNTARESECENAEFIPGSDLAGEGFDITTMTRKGAFVIDMSIWLRKDKTCTLCKNTNMGGKEQKLPVSVLDWRPQTCNMKLSSSVYPSSEDLINSSISSIENSWKSDLPFEVQGSVMLAGSHSKLAEYSMKKTKKDKFSFATHSVSCGYYRYRVRSSPVLHPELLKELKSLPKCYAKPTKQKYFDLIDKFGTHYFRQVTLGGEVRSVTSIKECRASLQGLSVDEVKMCLDIEATPRKGPRVDQKNEANHCNHLKKNVLNKKSFAYSFND</sequence>
<dbReference type="AlphaFoldDB" id="A0A8J4U9T2"/>
<keyword evidence="12" id="KW-1185">Reference proteome</keyword>
<reference evidence="11" key="1">
    <citation type="submission" date="2020-07" db="EMBL/GenBank/DDBJ databases">
        <title>Clarias magur genome sequencing, assembly and annotation.</title>
        <authorList>
            <person name="Kushwaha B."/>
            <person name="Kumar R."/>
            <person name="Das P."/>
            <person name="Joshi C.G."/>
            <person name="Kumar D."/>
            <person name="Nagpure N.S."/>
            <person name="Pandey M."/>
            <person name="Agarwal S."/>
            <person name="Srivastava S."/>
            <person name="Singh M."/>
            <person name="Sahoo L."/>
            <person name="Jayasankar P."/>
            <person name="Meher P.K."/>
            <person name="Koringa P.G."/>
            <person name="Iquebal M.A."/>
            <person name="Das S.P."/>
            <person name="Bit A."/>
            <person name="Patnaik S."/>
            <person name="Patel N."/>
            <person name="Shah T.M."/>
            <person name="Hinsu A."/>
            <person name="Jena J.K."/>
        </authorList>
    </citation>
    <scope>NUCLEOTIDE SEQUENCE</scope>
    <source>
        <strain evidence="11">CIFAMagur01</strain>
        <tissue evidence="11">Testis</tissue>
    </source>
</reference>
<evidence type="ECO:0000256" key="7">
    <source>
        <dbReference type="ARBA" id="ARBA00023136"/>
    </source>
</evidence>
<dbReference type="GO" id="GO:0022829">
    <property type="term" value="F:wide pore channel activity"/>
    <property type="evidence" value="ECO:0007669"/>
    <property type="project" value="TreeGrafter"/>
</dbReference>
<dbReference type="InterPro" id="IPR052784">
    <property type="entry name" value="Perforin-1_pore-forming"/>
</dbReference>
<feature type="chain" id="PRO_5035271403" evidence="9">
    <location>
        <begin position="21"/>
        <end position="290"/>
    </location>
</feature>
<dbReference type="InterPro" id="IPR020864">
    <property type="entry name" value="MACPF"/>
</dbReference>
<evidence type="ECO:0000313" key="11">
    <source>
        <dbReference type="EMBL" id="KAF5893664.1"/>
    </source>
</evidence>
<keyword evidence="4" id="KW-0964">Secreted</keyword>
<dbReference type="Pfam" id="PF01823">
    <property type="entry name" value="MACPF"/>
    <property type="match status" value="1"/>
</dbReference>
<evidence type="ECO:0000256" key="2">
    <source>
        <dbReference type="ARBA" id="ARBA00004613"/>
    </source>
</evidence>
<feature type="domain" description="MACPF" evidence="10">
    <location>
        <begin position="25"/>
        <end position="290"/>
    </location>
</feature>
<dbReference type="GO" id="GO:0016020">
    <property type="term" value="C:membrane"/>
    <property type="evidence" value="ECO:0007669"/>
    <property type="project" value="UniProtKB-SubCell"/>
</dbReference>
<dbReference type="InterPro" id="IPR020863">
    <property type="entry name" value="MACPF_CS"/>
</dbReference>
<proteinExistence type="inferred from homology"/>
<evidence type="ECO:0000256" key="6">
    <source>
        <dbReference type="ARBA" id="ARBA00022852"/>
    </source>
</evidence>
<evidence type="ECO:0000256" key="9">
    <source>
        <dbReference type="SAM" id="SignalP"/>
    </source>
</evidence>
<dbReference type="OrthoDB" id="1366754at2759"/>
<dbReference type="PANTHER" id="PTHR46096:SF3">
    <property type="entry name" value="PERFORIN-1"/>
    <property type="match status" value="1"/>
</dbReference>
<evidence type="ECO:0000256" key="3">
    <source>
        <dbReference type="ARBA" id="ARBA00009214"/>
    </source>
</evidence>
<dbReference type="PROSITE" id="PS00279">
    <property type="entry name" value="MACPF_1"/>
    <property type="match status" value="1"/>
</dbReference>
<accession>A0A8J4U9T2</accession>
<dbReference type="Proteomes" id="UP000727407">
    <property type="component" value="Unassembled WGS sequence"/>
</dbReference>
<dbReference type="GO" id="GO:0051607">
    <property type="term" value="P:defense response to virus"/>
    <property type="evidence" value="ECO:0007669"/>
    <property type="project" value="TreeGrafter"/>
</dbReference>
<comment type="caution">
    <text evidence="11">The sequence shown here is derived from an EMBL/GenBank/DDBJ whole genome shotgun (WGS) entry which is preliminary data.</text>
</comment>
<name>A0A8J4U9T2_CLAMG</name>
<comment type="subcellular location">
    <subcellularLocation>
        <location evidence="1">Membrane</location>
    </subcellularLocation>
    <subcellularLocation>
        <location evidence="2">Secreted</location>
    </subcellularLocation>
</comment>
<feature type="signal peptide" evidence="9">
    <location>
        <begin position="1"/>
        <end position="20"/>
    </location>
</feature>
<comment type="similarity">
    <text evidence="3">Belongs to the complement C6/C7/C8/C9 family.</text>
</comment>
<dbReference type="GO" id="GO:0031640">
    <property type="term" value="P:killing of cells of another organism"/>
    <property type="evidence" value="ECO:0007669"/>
    <property type="project" value="UniProtKB-KW"/>
</dbReference>
<feature type="non-terminal residue" evidence="11">
    <location>
        <position position="290"/>
    </location>
</feature>
<dbReference type="PROSITE" id="PS51412">
    <property type="entry name" value="MACPF_2"/>
    <property type="match status" value="1"/>
</dbReference>
<dbReference type="EMBL" id="QNUK01000421">
    <property type="protein sequence ID" value="KAF5893664.1"/>
    <property type="molecule type" value="Genomic_DNA"/>
</dbReference>
<evidence type="ECO:0000256" key="1">
    <source>
        <dbReference type="ARBA" id="ARBA00004370"/>
    </source>
</evidence>
<dbReference type="GO" id="GO:0001913">
    <property type="term" value="P:T cell mediated cytotoxicity"/>
    <property type="evidence" value="ECO:0007669"/>
    <property type="project" value="TreeGrafter"/>
</dbReference>
<keyword evidence="8" id="KW-1015">Disulfide bond</keyword>
<dbReference type="PANTHER" id="PTHR46096">
    <property type="entry name" value="PERFORIN-1"/>
    <property type="match status" value="1"/>
</dbReference>
<dbReference type="GO" id="GO:0005576">
    <property type="term" value="C:extracellular region"/>
    <property type="evidence" value="ECO:0007669"/>
    <property type="project" value="UniProtKB-SubCell"/>
</dbReference>
<gene>
    <name evidence="11" type="ORF">DAT39_016630</name>
</gene>
<evidence type="ECO:0000256" key="8">
    <source>
        <dbReference type="ARBA" id="ARBA00023157"/>
    </source>
</evidence>